<protein>
    <submittedName>
        <fullName evidence="2">Uncharacterized protein</fullName>
    </submittedName>
</protein>
<feature type="compositionally biased region" description="Basic and acidic residues" evidence="1">
    <location>
        <begin position="404"/>
        <end position="414"/>
    </location>
</feature>
<comment type="caution">
    <text evidence="2">The sequence shown here is derived from an EMBL/GenBank/DDBJ whole genome shotgun (WGS) entry which is preliminary data.</text>
</comment>
<organism evidence="2 3">
    <name type="scientific">Prorocentrum cordatum</name>
    <dbReference type="NCBI Taxonomy" id="2364126"/>
    <lineage>
        <taxon>Eukaryota</taxon>
        <taxon>Sar</taxon>
        <taxon>Alveolata</taxon>
        <taxon>Dinophyceae</taxon>
        <taxon>Prorocentrales</taxon>
        <taxon>Prorocentraceae</taxon>
        <taxon>Prorocentrum</taxon>
    </lineage>
</organism>
<evidence type="ECO:0000256" key="1">
    <source>
        <dbReference type="SAM" id="MobiDB-lite"/>
    </source>
</evidence>
<accession>A0ABN9S055</accession>
<gene>
    <name evidence="2" type="ORF">PCOR1329_LOCUS24694</name>
</gene>
<feature type="non-terminal residue" evidence="2">
    <location>
        <position position="426"/>
    </location>
</feature>
<evidence type="ECO:0000313" key="3">
    <source>
        <dbReference type="Proteomes" id="UP001189429"/>
    </source>
</evidence>
<dbReference type="Proteomes" id="UP001189429">
    <property type="component" value="Unassembled WGS sequence"/>
</dbReference>
<evidence type="ECO:0000313" key="2">
    <source>
        <dbReference type="EMBL" id="CAK0824231.1"/>
    </source>
</evidence>
<dbReference type="EMBL" id="CAUYUJ010008540">
    <property type="protein sequence ID" value="CAK0824231.1"/>
    <property type="molecule type" value="Genomic_DNA"/>
</dbReference>
<keyword evidence="3" id="KW-1185">Reference proteome</keyword>
<name>A0ABN9S055_9DINO</name>
<feature type="compositionally biased region" description="Polar residues" evidence="1">
    <location>
        <begin position="182"/>
        <end position="191"/>
    </location>
</feature>
<feature type="region of interest" description="Disordered" evidence="1">
    <location>
        <begin position="169"/>
        <end position="200"/>
    </location>
</feature>
<proteinExistence type="predicted"/>
<feature type="region of interest" description="Disordered" evidence="1">
    <location>
        <begin position="402"/>
        <end position="426"/>
    </location>
</feature>
<reference evidence="2" key="1">
    <citation type="submission" date="2023-10" db="EMBL/GenBank/DDBJ databases">
        <authorList>
            <person name="Chen Y."/>
            <person name="Shah S."/>
            <person name="Dougan E. K."/>
            <person name="Thang M."/>
            <person name="Chan C."/>
        </authorList>
    </citation>
    <scope>NUCLEOTIDE SEQUENCE [LARGE SCALE GENOMIC DNA]</scope>
</reference>
<sequence length="426" mass="46323">MLGADRGSYFTQGGQPVGAAEWCGKLLSGLHVAIFYSGDSDYWHERILLWPASADLPPRRWFVATPDGDVYAEPIRVGMGWGSRFVIVDSSGGNAVIPAGTLYAFEPLPSDDDLAQYITEAIEEAALDGLRIASQDELKYLRRGGQEVLLGDLVPLPPPLPAAVPVVEVPPSDHGGPPASGDTAQPVQGTDTPRGRHVPEPGRVWVSLETVPGQIARDDEVKLSESALIDDDRAIHVLPSGKRIAVRLADLPVEPLLDESGLGDARALGPLRYDSHGQRHLDYRTGVLELREEALDAFPLKGERSFLWLQRYITEHGGTPDGRHTKHLTEESLQPDSTAGHLHDLLGLSMFLSVVCDQGLEYYIGRDQGGATRCGIAVAPGLARHATDQLAKEVWIAKQRRKFREGQAAKRGEGSHNNNKHKGKDK</sequence>